<reference evidence="2" key="1">
    <citation type="submission" date="2016-11" db="EMBL/GenBank/DDBJ databases">
        <authorList>
            <person name="Varghese N."/>
            <person name="Submissions S."/>
        </authorList>
    </citation>
    <scope>NUCLEOTIDE SEQUENCE [LARGE SCALE GENOMIC DNA]</scope>
    <source>
        <strain evidence="2">DSM 16478</strain>
    </source>
</reference>
<name>A0A1M6KTP9_9FLAO</name>
<dbReference type="AlphaFoldDB" id="A0A1M6KTP9"/>
<dbReference type="OrthoDB" id="1449136at2"/>
<evidence type="ECO:0008006" key="3">
    <source>
        <dbReference type="Google" id="ProtNLM"/>
    </source>
</evidence>
<gene>
    <name evidence="1" type="ORF">SAMN04488007_0913</name>
</gene>
<dbReference type="RefSeq" id="WP_073241652.1">
    <property type="nucleotide sequence ID" value="NZ_FQZX01000001.1"/>
</dbReference>
<evidence type="ECO:0000313" key="2">
    <source>
        <dbReference type="Proteomes" id="UP000184314"/>
    </source>
</evidence>
<protein>
    <recommendedName>
        <fullName evidence="3">SIMPL domain-containing protein</fullName>
    </recommendedName>
</protein>
<sequence length="224" mass="25918">MKNNLILVLTFAIFGYGTSFAQEKFIEVMVKDTVSLKPISYQYQISSGLKFEYDYENPNSKNEFSEKLKQSEDQIVSLLKKWNYDYRLNDNPEVNFAKDLTDKTNFLVKLKDSVLKEEFKARMIQEGIDFYITEVKYENKENKIREIYTRLLIKAKERASLIAELSGRKLGEIIEVSESKSEFGVITSFIENFAYSRSNGGSTASFQFNAGVLEKSILVKYTIK</sequence>
<accession>A0A1M6KTP9</accession>
<evidence type="ECO:0000313" key="1">
    <source>
        <dbReference type="EMBL" id="SHJ62398.1"/>
    </source>
</evidence>
<dbReference type="EMBL" id="FQZX01000001">
    <property type="protein sequence ID" value="SHJ62398.1"/>
    <property type="molecule type" value="Genomic_DNA"/>
</dbReference>
<proteinExistence type="predicted"/>
<dbReference type="Proteomes" id="UP000184314">
    <property type="component" value="Unassembled WGS sequence"/>
</dbReference>
<keyword evidence="2" id="KW-1185">Reference proteome</keyword>
<organism evidence="1 2">
    <name type="scientific">Maribacter aquivivus</name>
    <dbReference type="NCBI Taxonomy" id="228958"/>
    <lineage>
        <taxon>Bacteria</taxon>
        <taxon>Pseudomonadati</taxon>
        <taxon>Bacteroidota</taxon>
        <taxon>Flavobacteriia</taxon>
        <taxon>Flavobacteriales</taxon>
        <taxon>Flavobacteriaceae</taxon>
        <taxon>Maribacter</taxon>
    </lineage>
</organism>